<evidence type="ECO:0000313" key="1">
    <source>
        <dbReference type="EMBL" id="GBN24515.1"/>
    </source>
</evidence>
<dbReference type="Proteomes" id="UP000499080">
    <property type="component" value="Unassembled WGS sequence"/>
</dbReference>
<dbReference type="EMBL" id="BGPR01007131">
    <property type="protein sequence ID" value="GBN24515.1"/>
    <property type="molecule type" value="Genomic_DNA"/>
</dbReference>
<organism evidence="1 2">
    <name type="scientific">Araneus ventricosus</name>
    <name type="common">Orbweaver spider</name>
    <name type="synonym">Epeira ventricosa</name>
    <dbReference type="NCBI Taxonomy" id="182803"/>
    <lineage>
        <taxon>Eukaryota</taxon>
        <taxon>Metazoa</taxon>
        <taxon>Ecdysozoa</taxon>
        <taxon>Arthropoda</taxon>
        <taxon>Chelicerata</taxon>
        <taxon>Arachnida</taxon>
        <taxon>Araneae</taxon>
        <taxon>Araneomorphae</taxon>
        <taxon>Entelegynae</taxon>
        <taxon>Araneoidea</taxon>
        <taxon>Araneidae</taxon>
        <taxon>Araneus</taxon>
    </lineage>
</organism>
<protein>
    <submittedName>
        <fullName evidence="1">Uncharacterized protein</fullName>
    </submittedName>
</protein>
<dbReference type="AlphaFoldDB" id="A0A4Y2MBN5"/>
<evidence type="ECO:0000313" key="2">
    <source>
        <dbReference type="Proteomes" id="UP000499080"/>
    </source>
</evidence>
<sequence length="130" mass="14786">MQLCDRQLLKRGLDGKTQNSNEAFSGLISGYIPKETFVEFNTLELGVNMAFIQFNKGFNGFRALLAELSISVGENTAIGFTAFDKERVNESRRHSLTCHKVARKKNKWAKKSKITHEEMKEGVMYKCGEF</sequence>
<keyword evidence="2" id="KW-1185">Reference proteome</keyword>
<accession>A0A4Y2MBN5</accession>
<proteinExistence type="predicted"/>
<reference evidence="1 2" key="1">
    <citation type="journal article" date="2019" name="Sci. Rep.">
        <title>Orb-weaving spider Araneus ventricosus genome elucidates the spidroin gene catalogue.</title>
        <authorList>
            <person name="Kono N."/>
            <person name="Nakamura H."/>
            <person name="Ohtoshi R."/>
            <person name="Moran D.A.P."/>
            <person name="Shinohara A."/>
            <person name="Yoshida Y."/>
            <person name="Fujiwara M."/>
            <person name="Mori M."/>
            <person name="Tomita M."/>
            <person name="Arakawa K."/>
        </authorList>
    </citation>
    <scope>NUCLEOTIDE SEQUENCE [LARGE SCALE GENOMIC DNA]</scope>
</reference>
<comment type="caution">
    <text evidence="1">The sequence shown here is derived from an EMBL/GenBank/DDBJ whole genome shotgun (WGS) entry which is preliminary data.</text>
</comment>
<name>A0A4Y2MBN5_ARAVE</name>
<gene>
    <name evidence="1" type="ORF">AVEN_245861_1</name>
</gene>
<dbReference type="OrthoDB" id="6426807at2759"/>